<reference evidence="6 7" key="3">
    <citation type="submission" date="2008-05" db="EMBL/GenBank/DDBJ databases">
        <authorList>
            <person name="Fulton L."/>
            <person name="Clifton S."/>
            <person name="Fulton B."/>
            <person name="Xu J."/>
            <person name="Minx P."/>
            <person name="Pepin K.H."/>
            <person name="Johnson M."/>
            <person name="Thiruvilangam P."/>
            <person name="Bhonagiri V."/>
            <person name="Nash W.E."/>
            <person name="Mardis E.R."/>
            <person name="Wilson R.K."/>
        </authorList>
    </citation>
    <scope>NUCLEOTIDE SEQUENCE [LARGE SCALE GENOMIC DNA]</scope>
    <source>
        <strain evidence="6 7">ATCC 25827</strain>
    </source>
</reference>
<dbReference type="InterPro" id="IPR013126">
    <property type="entry name" value="Hsp_70_fam"/>
</dbReference>
<keyword evidence="3 5" id="KW-0067">ATP-binding</keyword>
<dbReference type="InterPro" id="IPR018181">
    <property type="entry name" value="Heat_shock_70_CS"/>
</dbReference>
<evidence type="ECO:0000256" key="1">
    <source>
        <dbReference type="ARBA" id="ARBA00007381"/>
    </source>
</evidence>
<dbReference type="PRINTS" id="PR00301">
    <property type="entry name" value="HEATSHOCK70"/>
</dbReference>
<proteinExistence type="inferred from homology"/>
<dbReference type="Gene3D" id="2.60.34.10">
    <property type="entry name" value="Substrate Binding Domain Of DNAk, Chain A, domain 1"/>
    <property type="match status" value="1"/>
</dbReference>
<sequence length="572" mass="64164">MNDKGDNMAADMVMGIDLGTSNSAVSLWIEGRAVLVPNKQGDVLTPSVVALDDDDQILVGKFARERLQSHPHLTQASFKRFMGTDATLSLGSLTFRAEELSALLLRQLKEDVEAWLGYPVKDAVITVPAYFNDVQRRAVKTAGQLAGLNVLRLLNEPTAASLAFGLLENKEHKYLTFDLGGGTFDVSIIDMFEGVIEVCASSGDVRLGGDDFSEAIYLWMLKQHPELKEAQADIRAELLKQAETLKIALGQSNEATASLRWNDQDWHWTMTDQELASCCQSLLARLQQPILQALHDSRFTLNDLDDILLVGGATRMPLIRQTVARLFGRFPRHDLNPDEAVALGAGVQAGMVMADTALDDVILTDVMPFSLGIETSKRNGTHYDSGYFLPLIERNTFLPVSKMQTVSTIEDNQKMILLKIYQGEARRVQDNVFLGEMAIDIPQKPAGEVDIDVRFTYTVDGLLEVECRYQGNPEVFRLVIEKVPGQMNEAQIEQSLLKIADLKQHPRDRKENRVLLSRCARLYEFLLGEDRYWMDQVTTEFERALDSQDPRRIAAIRQQVEQFLSRYEGDSH</sequence>
<dbReference type="Proteomes" id="UP000004506">
    <property type="component" value="Unassembled WGS sequence"/>
</dbReference>
<evidence type="ECO:0000313" key="6">
    <source>
        <dbReference type="EMBL" id="EDU57845.1"/>
    </source>
</evidence>
<evidence type="ECO:0000256" key="2">
    <source>
        <dbReference type="ARBA" id="ARBA00022741"/>
    </source>
</evidence>
<dbReference type="PROSITE" id="PS01036">
    <property type="entry name" value="HSP70_3"/>
    <property type="match status" value="1"/>
</dbReference>
<keyword evidence="4" id="KW-0143">Chaperone</keyword>
<evidence type="ECO:0000256" key="5">
    <source>
        <dbReference type="RuleBase" id="RU003322"/>
    </source>
</evidence>
<dbReference type="SUPFAM" id="SSF53067">
    <property type="entry name" value="Actin-like ATPase domain"/>
    <property type="match status" value="2"/>
</dbReference>
<dbReference type="PROSITE" id="PS00297">
    <property type="entry name" value="HSP70_1"/>
    <property type="match status" value="1"/>
</dbReference>
<dbReference type="GO" id="GO:0140662">
    <property type="term" value="F:ATP-dependent protein folding chaperone"/>
    <property type="evidence" value="ECO:0007669"/>
    <property type="project" value="InterPro"/>
</dbReference>
<dbReference type="InterPro" id="IPR029047">
    <property type="entry name" value="HSP70_peptide-bd_sf"/>
</dbReference>
<protein>
    <submittedName>
        <fullName evidence="6">DnaK family protein</fullName>
    </submittedName>
</protein>
<dbReference type="Pfam" id="PF00012">
    <property type="entry name" value="HSP70"/>
    <property type="match status" value="2"/>
</dbReference>
<name>A0AA86YHU8_PROST</name>
<accession>A0AA86YHU8</accession>
<dbReference type="InterPro" id="IPR043129">
    <property type="entry name" value="ATPase_NBD"/>
</dbReference>
<dbReference type="GO" id="GO:0005524">
    <property type="term" value="F:ATP binding"/>
    <property type="evidence" value="ECO:0007669"/>
    <property type="project" value="UniProtKB-KW"/>
</dbReference>
<reference evidence="7" key="1">
    <citation type="submission" date="2008-04" db="EMBL/GenBank/DDBJ databases">
        <title>Draft genome sequence of Providencia stuartii (ATCC 25827).</title>
        <authorList>
            <person name="Sudarsanam P."/>
            <person name="Ley R."/>
            <person name="Guruge J."/>
            <person name="Turnbaugh P.J."/>
            <person name="Mahowald M."/>
            <person name="Liep D."/>
            <person name="Gordon J."/>
        </authorList>
    </citation>
    <scope>NUCLEOTIDE SEQUENCE [LARGE SCALE GENOMIC DNA]</scope>
    <source>
        <strain evidence="7">ATCC 25827</strain>
    </source>
</reference>
<dbReference type="Gene3D" id="3.30.420.40">
    <property type="match status" value="2"/>
</dbReference>
<evidence type="ECO:0000256" key="3">
    <source>
        <dbReference type="ARBA" id="ARBA00022840"/>
    </source>
</evidence>
<evidence type="ECO:0000313" key="7">
    <source>
        <dbReference type="Proteomes" id="UP000004506"/>
    </source>
</evidence>
<keyword evidence="2 5" id="KW-0547">Nucleotide-binding</keyword>
<dbReference type="Gene3D" id="3.90.640.10">
    <property type="entry name" value="Actin, Chain A, domain 4"/>
    <property type="match status" value="1"/>
</dbReference>
<comment type="caution">
    <text evidence="6">The sequence shown here is derived from an EMBL/GenBank/DDBJ whole genome shotgun (WGS) entry which is preliminary data.</text>
</comment>
<evidence type="ECO:0000256" key="4">
    <source>
        <dbReference type="ARBA" id="ARBA00023186"/>
    </source>
</evidence>
<organism evidence="6 7">
    <name type="scientific">Providencia stuartii ATCC 25827</name>
    <dbReference type="NCBI Taxonomy" id="471874"/>
    <lineage>
        <taxon>Bacteria</taxon>
        <taxon>Pseudomonadati</taxon>
        <taxon>Pseudomonadota</taxon>
        <taxon>Gammaproteobacteria</taxon>
        <taxon>Enterobacterales</taxon>
        <taxon>Morganellaceae</taxon>
        <taxon>Providencia</taxon>
    </lineage>
</organism>
<gene>
    <name evidence="6" type="ORF">PROSTU_04295</name>
</gene>
<reference evidence="7" key="2">
    <citation type="submission" date="2008-04" db="EMBL/GenBank/DDBJ databases">
        <title>Draft genome sequence of Providencia stuartii(ATCC 25827).</title>
        <authorList>
            <person name="Sudarsanam P."/>
            <person name="Ley R."/>
            <person name="Guruge J."/>
            <person name="Turnbaugh P.J."/>
            <person name="Mahowald M."/>
            <person name="Liep D."/>
            <person name="Gordon J."/>
        </authorList>
    </citation>
    <scope>NUCLEOTIDE SEQUENCE [LARGE SCALE GENOMIC DNA]</scope>
    <source>
        <strain evidence="7">ATCC 25827</strain>
    </source>
</reference>
<comment type="similarity">
    <text evidence="1 5">Belongs to the heat shock protein 70 family.</text>
</comment>
<dbReference type="FunFam" id="3.30.420.40:FF:000071">
    <property type="entry name" value="Molecular chaperone DnaK"/>
    <property type="match status" value="1"/>
</dbReference>
<dbReference type="EMBL" id="ABJD02000105">
    <property type="protein sequence ID" value="EDU57845.1"/>
    <property type="molecule type" value="Genomic_DNA"/>
</dbReference>
<dbReference type="AlphaFoldDB" id="A0AA86YHU8"/>
<dbReference type="PANTHER" id="PTHR19375">
    <property type="entry name" value="HEAT SHOCK PROTEIN 70KDA"/>
    <property type="match status" value="1"/>
</dbReference>
<dbReference type="SUPFAM" id="SSF100920">
    <property type="entry name" value="Heat shock protein 70kD (HSP70), peptide-binding domain"/>
    <property type="match status" value="1"/>
</dbReference>